<reference evidence="2" key="1">
    <citation type="journal article" date="2014" name="Int. J. Syst. Evol. Microbiol.">
        <title>Complete genome sequence of Corynebacterium casei LMG S-19264T (=DSM 44701T), isolated from a smear-ripened cheese.</title>
        <authorList>
            <consortium name="US DOE Joint Genome Institute (JGI-PGF)"/>
            <person name="Walter F."/>
            <person name="Albersmeier A."/>
            <person name="Kalinowski J."/>
            <person name="Ruckert C."/>
        </authorList>
    </citation>
    <scope>NUCLEOTIDE SEQUENCE</scope>
    <source>
        <strain evidence="2">CGMCC 1.15448</strain>
    </source>
</reference>
<evidence type="ECO:0008006" key="4">
    <source>
        <dbReference type="Google" id="ProtNLM"/>
    </source>
</evidence>
<reference evidence="2" key="2">
    <citation type="submission" date="2020-09" db="EMBL/GenBank/DDBJ databases">
        <authorList>
            <person name="Sun Q."/>
            <person name="Zhou Y."/>
        </authorList>
    </citation>
    <scope>NUCLEOTIDE SEQUENCE</scope>
    <source>
        <strain evidence="2">CGMCC 1.15448</strain>
    </source>
</reference>
<dbReference type="Gene3D" id="3.40.50.2000">
    <property type="entry name" value="Glycogen Phosphorylase B"/>
    <property type="match status" value="2"/>
</dbReference>
<evidence type="ECO:0000256" key="1">
    <source>
        <dbReference type="ARBA" id="ARBA00022679"/>
    </source>
</evidence>
<dbReference type="PANTHER" id="PTHR46401">
    <property type="entry name" value="GLYCOSYLTRANSFERASE WBBK-RELATED"/>
    <property type="match status" value="1"/>
</dbReference>
<name>A0A8J2UHZ7_9BACT</name>
<dbReference type="SUPFAM" id="SSF53756">
    <property type="entry name" value="UDP-Glycosyltransferase/glycogen phosphorylase"/>
    <property type="match status" value="1"/>
</dbReference>
<dbReference type="CDD" id="cd03801">
    <property type="entry name" value="GT4_PimA-like"/>
    <property type="match status" value="1"/>
</dbReference>
<dbReference type="Proteomes" id="UP000607559">
    <property type="component" value="Unassembled WGS sequence"/>
</dbReference>
<dbReference type="RefSeq" id="WP_188936998.1">
    <property type="nucleotide sequence ID" value="NZ_BMJC01000006.1"/>
</dbReference>
<proteinExistence type="predicted"/>
<dbReference type="PANTHER" id="PTHR46401:SF2">
    <property type="entry name" value="GLYCOSYLTRANSFERASE WBBK-RELATED"/>
    <property type="match status" value="1"/>
</dbReference>
<dbReference type="EMBL" id="BMJC01000006">
    <property type="protein sequence ID" value="GGB20233.1"/>
    <property type="molecule type" value="Genomic_DNA"/>
</dbReference>
<sequence length="367" mass="42266">MRIFYLSSTDVIDTDMNVLPHLSKEHQITFGVLIPRLSRSHWEKELEPAIAGNKLIQLKIVHLRYRRRNPLNIPVYIKLILAMRRGNYDVIYLNDFEDIYFRTLCMAFIRKARTIYGIHDVVHHSGWKHHVLLKKTKEMFLRKFDTVLTFSASQAKLIEPKCSRVFSVPMSLKHFGAGPGGQKNYDIIQFLFFGNIAAYKGLGMLIKAVRRLSLKYDNFRLTIAGRCAEWETVYAPMIAGIECITADIRFIENAEIPGFFSSAHYLVLPYRDVTQSGPLMIAYNYDIPVIASDLDGFREYIEEGTTGFTFDAGRGDQLEKALENAILRKRDAYEQLVAKLKSFVSKQYAAENIASQYNSVFEKVYEN</sequence>
<keyword evidence="3" id="KW-1185">Reference proteome</keyword>
<organism evidence="2 3">
    <name type="scientific">Puia dinghuensis</name>
    <dbReference type="NCBI Taxonomy" id="1792502"/>
    <lineage>
        <taxon>Bacteria</taxon>
        <taxon>Pseudomonadati</taxon>
        <taxon>Bacteroidota</taxon>
        <taxon>Chitinophagia</taxon>
        <taxon>Chitinophagales</taxon>
        <taxon>Chitinophagaceae</taxon>
        <taxon>Puia</taxon>
    </lineage>
</organism>
<evidence type="ECO:0000313" key="3">
    <source>
        <dbReference type="Proteomes" id="UP000607559"/>
    </source>
</evidence>
<dbReference type="AlphaFoldDB" id="A0A8J2UHZ7"/>
<protein>
    <recommendedName>
        <fullName evidence="4">Glycosyltransferase</fullName>
    </recommendedName>
</protein>
<keyword evidence="1" id="KW-0808">Transferase</keyword>
<comment type="caution">
    <text evidence="2">The sequence shown here is derived from an EMBL/GenBank/DDBJ whole genome shotgun (WGS) entry which is preliminary data.</text>
</comment>
<evidence type="ECO:0000313" key="2">
    <source>
        <dbReference type="EMBL" id="GGB20233.1"/>
    </source>
</evidence>
<accession>A0A8J2UHZ7</accession>
<gene>
    <name evidence="2" type="ORF">GCM10011511_49970</name>
</gene>
<dbReference type="Pfam" id="PF13692">
    <property type="entry name" value="Glyco_trans_1_4"/>
    <property type="match status" value="1"/>
</dbReference>
<dbReference type="GO" id="GO:0016757">
    <property type="term" value="F:glycosyltransferase activity"/>
    <property type="evidence" value="ECO:0007669"/>
    <property type="project" value="TreeGrafter"/>
</dbReference>
<dbReference type="GO" id="GO:0009103">
    <property type="term" value="P:lipopolysaccharide biosynthetic process"/>
    <property type="evidence" value="ECO:0007669"/>
    <property type="project" value="TreeGrafter"/>
</dbReference>